<dbReference type="RefSeq" id="WP_112056889.1">
    <property type="nucleotide sequence ID" value="NZ_JAMOKW010000001.1"/>
</dbReference>
<evidence type="ECO:0000256" key="1">
    <source>
        <dbReference type="ARBA" id="ARBA00008007"/>
    </source>
</evidence>
<accession>A0ABT0TS91</accession>
<gene>
    <name evidence="2" type="ORF">NCR95_01165</name>
</gene>
<dbReference type="PANTHER" id="PTHR47505:SF1">
    <property type="entry name" value="DNA UTILIZATION PROTEIN YHGH"/>
    <property type="match status" value="1"/>
</dbReference>
<comment type="caution">
    <text evidence="2">The sequence shown here is derived from an EMBL/GenBank/DDBJ whole genome shotgun (WGS) entry which is preliminary data.</text>
</comment>
<dbReference type="InterPro" id="IPR029057">
    <property type="entry name" value="PRTase-like"/>
</dbReference>
<dbReference type="Gene3D" id="3.40.50.2020">
    <property type="match status" value="1"/>
</dbReference>
<keyword evidence="3" id="KW-1185">Reference proteome</keyword>
<dbReference type="EMBL" id="JAMOKX010000001">
    <property type="protein sequence ID" value="MCL9818795.1"/>
    <property type="molecule type" value="Genomic_DNA"/>
</dbReference>
<organism evidence="2 3">
    <name type="scientific">Helicobacter colisuis</name>
    <dbReference type="NCBI Taxonomy" id="2949739"/>
    <lineage>
        <taxon>Bacteria</taxon>
        <taxon>Pseudomonadati</taxon>
        <taxon>Campylobacterota</taxon>
        <taxon>Epsilonproteobacteria</taxon>
        <taxon>Campylobacterales</taxon>
        <taxon>Helicobacteraceae</taxon>
        <taxon>Helicobacter</taxon>
    </lineage>
</organism>
<dbReference type="CDD" id="cd06223">
    <property type="entry name" value="PRTases_typeI"/>
    <property type="match status" value="1"/>
</dbReference>
<evidence type="ECO:0000313" key="3">
    <source>
        <dbReference type="Proteomes" id="UP001057522"/>
    </source>
</evidence>
<dbReference type="PANTHER" id="PTHR47505">
    <property type="entry name" value="DNA UTILIZATION PROTEIN YHGH"/>
    <property type="match status" value="1"/>
</dbReference>
<dbReference type="SUPFAM" id="SSF53271">
    <property type="entry name" value="PRTase-like"/>
    <property type="match status" value="1"/>
</dbReference>
<dbReference type="Proteomes" id="UP001057522">
    <property type="component" value="Unassembled WGS sequence"/>
</dbReference>
<evidence type="ECO:0000313" key="2">
    <source>
        <dbReference type="EMBL" id="MCL9818795.1"/>
    </source>
</evidence>
<name>A0ABT0TS91_9HELI</name>
<sequence length="190" mass="21939">MRCLICGNFTFKTLCNPCFQTITIQPRVRDLGNFKVYSFYDYQEIQFLLHAKYQIIGSKIYHLLSKKACLFLKQTLKSPLKAYGIGIDDKISKQGYAHNAIFLKHFKKLGIIPLYHTLLAQNSVSYAGKDLKFRQNNPRNFYLMRNITHKKIILFDDLITTGLTLKEAQKLLAEKGAEVLMAFVLSDAKY</sequence>
<proteinExistence type="inferred from homology"/>
<dbReference type="InterPro" id="IPR051910">
    <property type="entry name" value="ComF/GntX_DNA_util-trans"/>
</dbReference>
<reference evidence="2" key="1">
    <citation type="submission" date="2022-06" db="EMBL/GenBank/DDBJ databases">
        <title>Helicobacter colisuis sp. nov.</title>
        <authorList>
            <person name="Papic B."/>
            <person name="Gruntar I."/>
        </authorList>
    </citation>
    <scope>NUCLEOTIDE SEQUENCE</scope>
    <source>
        <strain evidence="2">11154-15</strain>
    </source>
</reference>
<protein>
    <submittedName>
        <fullName evidence="2">ComF family protein</fullName>
    </submittedName>
</protein>
<comment type="similarity">
    <text evidence="1">Belongs to the ComF/GntX family.</text>
</comment>
<dbReference type="InterPro" id="IPR000836">
    <property type="entry name" value="PRTase_dom"/>
</dbReference>